<organism evidence="2 3">
    <name type="scientific">Laccaria amethystina LaAM-08-1</name>
    <dbReference type="NCBI Taxonomy" id="1095629"/>
    <lineage>
        <taxon>Eukaryota</taxon>
        <taxon>Fungi</taxon>
        <taxon>Dikarya</taxon>
        <taxon>Basidiomycota</taxon>
        <taxon>Agaricomycotina</taxon>
        <taxon>Agaricomycetes</taxon>
        <taxon>Agaricomycetidae</taxon>
        <taxon>Agaricales</taxon>
        <taxon>Agaricineae</taxon>
        <taxon>Hydnangiaceae</taxon>
        <taxon>Laccaria</taxon>
    </lineage>
</organism>
<reference evidence="2 3" key="1">
    <citation type="submission" date="2014-04" db="EMBL/GenBank/DDBJ databases">
        <authorList>
            <consortium name="DOE Joint Genome Institute"/>
            <person name="Kuo A."/>
            <person name="Kohler A."/>
            <person name="Nagy L.G."/>
            <person name="Floudas D."/>
            <person name="Copeland A."/>
            <person name="Barry K.W."/>
            <person name="Cichocki N."/>
            <person name="Veneault-Fourrey C."/>
            <person name="LaButti K."/>
            <person name="Lindquist E.A."/>
            <person name="Lipzen A."/>
            <person name="Lundell T."/>
            <person name="Morin E."/>
            <person name="Murat C."/>
            <person name="Sun H."/>
            <person name="Tunlid A."/>
            <person name="Henrissat B."/>
            <person name="Grigoriev I.V."/>
            <person name="Hibbett D.S."/>
            <person name="Martin F."/>
            <person name="Nordberg H.P."/>
            <person name="Cantor M.N."/>
            <person name="Hua S.X."/>
        </authorList>
    </citation>
    <scope>NUCLEOTIDE SEQUENCE [LARGE SCALE GENOMIC DNA]</scope>
    <source>
        <strain evidence="2 3">LaAM-08-1</strain>
    </source>
</reference>
<evidence type="ECO:0000256" key="1">
    <source>
        <dbReference type="SAM" id="MobiDB-lite"/>
    </source>
</evidence>
<dbReference type="HOGENOM" id="CLU_1046090_0_0_1"/>
<proteinExistence type="predicted"/>
<name>A0A0C9XVM0_9AGAR</name>
<dbReference type="EMBL" id="KN838540">
    <property type="protein sequence ID" value="KIK09071.1"/>
    <property type="molecule type" value="Genomic_DNA"/>
</dbReference>
<feature type="compositionally biased region" description="Polar residues" evidence="1">
    <location>
        <begin position="256"/>
        <end position="266"/>
    </location>
</feature>
<feature type="compositionally biased region" description="Basic and acidic residues" evidence="1">
    <location>
        <begin position="144"/>
        <end position="159"/>
    </location>
</feature>
<gene>
    <name evidence="2" type="ORF">K443DRAFT_1243</name>
</gene>
<evidence type="ECO:0000313" key="3">
    <source>
        <dbReference type="Proteomes" id="UP000054477"/>
    </source>
</evidence>
<reference evidence="3" key="2">
    <citation type="submission" date="2015-01" db="EMBL/GenBank/DDBJ databases">
        <title>Evolutionary Origins and Diversification of the Mycorrhizal Mutualists.</title>
        <authorList>
            <consortium name="DOE Joint Genome Institute"/>
            <consortium name="Mycorrhizal Genomics Consortium"/>
            <person name="Kohler A."/>
            <person name="Kuo A."/>
            <person name="Nagy L.G."/>
            <person name="Floudas D."/>
            <person name="Copeland A."/>
            <person name="Barry K.W."/>
            <person name="Cichocki N."/>
            <person name="Veneault-Fourrey C."/>
            <person name="LaButti K."/>
            <person name="Lindquist E.A."/>
            <person name="Lipzen A."/>
            <person name="Lundell T."/>
            <person name="Morin E."/>
            <person name="Murat C."/>
            <person name="Riley R."/>
            <person name="Ohm R."/>
            <person name="Sun H."/>
            <person name="Tunlid A."/>
            <person name="Henrissat B."/>
            <person name="Grigoriev I.V."/>
            <person name="Hibbett D.S."/>
            <person name="Martin F."/>
        </authorList>
    </citation>
    <scope>NUCLEOTIDE SEQUENCE [LARGE SCALE GENOMIC DNA]</scope>
    <source>
        <strain evidence="3">LaAM-08-1</strain>
    </source>
</reference>
<sequence>MQDYRQVLLDEWIRSGRKVNTRPYKRAPAQKIQLLEDEEASITGTWDRNWQRAPTDVLEERSQVSVFRSVSFRDKGRLKPPPASISMALNRNHPISHLPGMNSNYGGTDYEDNDQPNPWTQVQPRHRSKCQSTSQANKNTRFAEQNEEKQPSSPHERHNPFSRANSRRIPSGGFPGGGPPDDDPPDGNGPPGGGYGSRPAPGNGPRCMNETPFSRRQQSGYGQGPPGGDPPGAGPDYGIEQDEGRPAGDQNKAEWQLNNKISYESL</sequence>
<protein>
    <submittedName>
        <fullName evidence="2">Uncharacterized protein</fullName>
    </submittedName>
</protein>
<accession>A0A0C9XVM0</accession>
<evidence type="ECO:0000313" key="2">
    <source>
        <dbReference type="EMBL" id="KIK09071.1"/>
    </source>
</evidence>
<feature type="region of interest" description="Disordered" evidence="1">
    <location>
        <begin position="94"/>
        <end position="266"/>
    </location>
</feature>
<keyword evidence="3" id="KW-1185">Reference proteome</keyword>
<dbReference type="Proteomes" id="UP000054477">
    <property type="component" value="Unassembled WGS sequence"/>
</dbReference>
<dbReference type="AlphaFoldDB" id="A0A0C9XVM0"/>
<feature type="compositionally biased region" description="Polar residues" evidence="1">
    <location>
        <begin position="130"/>
        <end position="143"/>
    </location>
</feature>